<feature type="domain" description="GAIN-B" evidence="9">
    <location>
        <begin position="117"/>
        <end position="257"/>
    </location>
</feature>
<proteinExistence type="predicted"/>
<feature type="transmembrane region" description="Helical" evidence="7">
    <location>
        <begin position="498"/>
        <end position="520"/>
    </location>
</feature>
<dbReference type="AlphaFoldDB" id="A0AAD6BKV7"/>
<evidence type="ECO:0000313" key="12">
    <source>
        <dbReference type="Proteomes" id="UP001219934"/>
    </source>
</evidence>
<evidence type="ECO:0000256" key="2">
    <source>
        <dbReference type="ARBA" id="ARBA00022692"/>
    </source>
</evidence>
<evidence type="ECO:0000256" key="6">
    <source>
        <dbReference type="SAM" id="MobiDB-lite"/>
    </source>
</evidence>
<dbReference type="Pfam" id="PF01825">
    <property type="entry name" value="GPS"/>
    <property type="match status" value="1"/>
</dbReference>
<dbReference type="GO" id="GO:0005886">
    <property type="term" value="C:plasma membrane"/>
    <property type="evidence" value="ECO:0007669"/>
    <property type="project" value="TreeGrafter"/>
</dbReference>
<evidence type="ECO:0000256" key="3">
    <source>
        <dbReference type="ARBA" id="ARBA00022989"/>
    </source>
</evidence>
<feature type="chain" id="PRO_5042172219" evidence="8">
    <location>
        <begin position="21"/>
        <end position="538"/>
    </location>
</feature>
<feature type="region of interest" description="Disordered" evidence="6">
    <location>
        <begin position="17"/>
        <end position="81"/>
    </location>
</feature>
<keyword evidence="4 7" id="KW-0472">Membrane</keyword>
<evidence type="ECO:0000256" key="1">
    <source>
        <dbReference type="ARBA" id="ARBA00004141"/>
    </source>
</evidence>
<feature type="compositionally biased region" description="Low complexity" evidence="6">
    <location>
        <begin position="58"/>
        <end position="75"/>
    </location>
</feature>
<feature type="transmembrane region" description="Helical" evidence="7">
    <location>
        <begin position="372"/>
        <end position="393"/>
    </location>
</feature>
<dbReference type="EMBL" id="JAPTMU010000002">
    <property type="protein sequence ID" value="KAJ4947031.1"/>
    <property type="molecule type" value="Genomic_DNA"/>
</dbReference>
<dbReference type="InterPro" id="IPR057244">
    <property type="entry name" value="GAIN_B"/>
</dbReference>
<dbReference type="InterPro" id="IPR000832">
    <property type="entry name" value="GPCR_2_secretin-like"/>
</dbReference>
<keyword evidence="2 7" id="KW-0812">Transmembrane</keyword>
<evidence type="ECO:0000256" key="5">
    <source>
        <dbReference type="ARBA" id="ARBA00023157"/>
    </source>
</evidence>
<dbReference type="InterPro" id="IPR046338">
    <property type="entry name" value="GAIN_dom_sf"/>
</dbReference>
<sequence length="538" mass="59065">MKSWFLCWLVLSLLYGSNKGSDEGSNKSSDEGSNKSSDEGSNKGSDKGSNKGSDKGSNKGSNKGPNKGSNKGSNKSSDECSNEGSLLFDKCNTSKKKIQRYPDTVEGIMEHGHHGNPIEAIETLERLLEETEVNESISLYFNNSMAFLYKPNVLFKGLAIHASDKKNIASAELHESRLVGLSVRGKNISGLQERVNITLAVSVNDTQKPSCVFLNVFTKDFSTDGCLTLWEPGQRNIICSCDHLTYFGVLMVSSDSLSQNDLQILTYITLIGCSLSLFALIITVLLFITKRKVRADISMRVHINLAIALILLNLHFLPSQTVAASSSTGLCFYMAVSLHYSLLATFSWMALEGLHLYLLLVRVFNIYIRKYLLKLSLVGWGLPAVIVALVVIIDISSYGRVPLVSSNPNSTQICYIGNTKVKLVTTLGVFGLVFLFNAIMLGVTVSRVVSLHQSKKFGQSDSNRAKKDICTLLGVTALLGITWGLVFFSFGYLTTPGLYLFCILNSLQGFFIFLWFVMSLRKKGDPSTKSSVTRSTNT</sequence>
<organism evidence="11 12">
    <name type="scientific">Pogonophryne albipinna</name>
    <dbReference type="NCBI Taxonomy" id="1090488"/>
    <lineage>
        <taxon>Eukaryota</taxon>
        <taxon>Metazoa</taxon>
        <taxon>Chordata</taxon>
        <taxon>Craniata</taxon>
        <taxon>Vertebrata</taxon>
        <taxon>Euteleostomi</taxon>
        <taxon>Actinopterygii</taxon>
        <taxon>Neopterygii</taxon>
        <taxon>Teleostei</taxon>
        <taxon>Neoteleostei</taxon>
        <taxon>Acanthomorphata</taxon>
        <taxon>Eupercaria</taxon>
        <taxon>Perciformes</taxon>
        <taxon>Notothenioidei</taxon>
        <taxon>Pogonophryne</taxon>
    </lineage>
</organism>
<dbReference type="InterPro" id="IPR000203">
    <property type="entry name" value="GPS"/>
</dbReference>
<dbReference type="PANTHER" id="PTHR12011">
    <property type="entry name" value="ADHESION G-PROTEIN COUPLED RECEPTOR"/>
    <property type="match status" value="1"/>
</dbReference>
<feature type="signal peptide" evidence="8">
    <location>
        <begin position="1"/>
        <end position="20"/>
    </location>
</feature>
<dbReference type="PROSITE" id="PS50261">
    <property type="entry name" value="G_PROTEIN_RECEP_F2_4"/>
    <property type="match status" value="1"/>
</dbReference>
<dbReference type="PRINTS" id="PR00249">
    <property type="entry name" value="GPCRSECRETIN"/>
</dbReference>
<comment type="subcellular location">
    <subcellularLocation>
        <location evidence="1">Membrane</location>
        <topology evidence="1">Multi-pass membrane protein</topology>
    </subcellularLocation>
</comment>
<evidence type="ECO:0000256" key="7">
    <source>
        <dbReference type="SAM" id="Phobius"/>
    </source>
</evidence>
<dbReference type="GO" id="GO:0007189">
    <property type="term" value="P:adenylate cyclase-activating G protein-coupled receptor signaling pathway"/>
    <property type="evidence" value="ECO:0007669"/>
    <property type="project" value="TreeGrafter"/>
</dbReference>
<dbReference type="Gene3D" id="2.60.220.50">
    <property type="match status" value="1"/>
</dbReference>
<feature type="compositionally biased region" description="Basic and acidic residues" evidence="6">
    <location>
        <begin position="20"/>
        <end position="57"/>
    </location>
</feature>
<keyword evidence="3 7" id="KW-1133">Transmembrane helix</keyword>
<evidence type="ECO:0000259" key="9">
    <source>
        <dbReference type="PROSITE" id="PS50221"/>
    </source>
</evidence>
<dbReference type="Pfam" id="PF00002">
    <property type="entry name" value="7tm_2"/>
    <property type="match status" value="1"/>
</dbReference>
<evidence type="ECO:0000259" key="10">
    <source>
        <dbReference type="PROSITE" id="PS50261"/>
    </source>
</evidence>
<dbReference type="Proteomes" id="UP001219934">
    <property type="component" value="Unassembled WGS sequence"/>
</dbReference>
<gene>
    <name evidence="11" type="ORF">JOQ06_009073</name>
</gene>
<dbReference type="PANTHER" id="PTHR12011:SF326">
    <property type="entry name" value="ADHESION G-PROTEIN COUPLED RECEPTOR G5"/>
    <property type="match status" value="1"/>
</dbReference>
<feature type="transmembrane region" description="Helical" evidence="7">
    <location>
        <begin position="301"/>
        <end position="318"/>
    </location>
</feature>
<dbReference type="SMART" id="SM00303">
    <property type="entry name" value="GPS"/>
    <property type="match status" value="1"/>
</dbReference>
<protein>
    <submittedName>
        <fullName evidence="11">Uncharacterized protein</fullName>
    </submittedName>
</protein>
<comment type="caution">
    <text evidence="11">The sequence shown here is derived from an EMBL/GenBank/DDBJ whole genome shotgun (WGS) entry which is preliminary data.</text>
</comment>
<dbReference type="FunFam" id="1.20.1070.10:FF:000222">
    <property type="entry name" value="Adhesion G protein-coupled receptor G3"/>
    <property type="match status" value="1"/>
</dbReference>
<feature type="domain" description="G-protein coupled receptors family 2 profile 2" evidence="10">
    <location>
        <begin position="265"/>
        <end position="520"/>
    </location>
</feature>
<name>A0AAD6BKV7_9TELE</name>
<feature type="transmembrane region" description="Helical" evidence="7">
    <location>
        <begin position="264"/>
        <end position="289"/>
    </location>
</feature>
<evidence type="ECO:0000256" key="4">
    <source>
        <dbReference type="ARBA" id="ARBA00023136"/>
    </source>
</evidence>
<evidence type="ECO:0000256" key="8">
    <source>
        <dbReference type="SAM" id="SignalP"/>
    </source>
</evidence>
<feature type="transmembrane region" description="Helical" evidence="7">
    <location>
        <begin position="469"/>
        <end position="492"/>
    </location>
</feature>
<reference evidence="11" key="1">
    <citation type="submission" date="2022-11" db="EMBL/GenBank/DDBJ databases">
        <title>Chromosome-level genome of Pogonophryne albipinna.</title>
        <authorList>
            <person name="Jo E."/>
        </authorList>
    </citation>
    <scope>NUCLEOTIDE SEQUENCE</scope>
    <source>
        <strain evidence="11">SGF0006</strain>
        <tissue evidence="11">Muscle</tissue>
    </source>
</reference>
<keyword evidence="12" id="KW-1185">Reference proteome</keyword>
<keyword evidence="5" id="KW-1015">Disulfide bond</keyword>
<dbReference type="GO" id="GO:0007166">
    <property type="term" value="P:cell surface receptor signaling pathway"/>
    <property type="evidence" value="ECO:0007669"/>
    <property type="project" value="InterPro"/>
</dbReference>
<dbReference type="InterPro" id="IPR017981">
    <property type="entry name" value="GPCR_2-like_7TM"/>
</dbReference>
<dbReference type="GO" id="GO:0004930">
    <property type="term" value="F:G protein-coupled receptor activity"/>
    <property type="evidence" value="ECO:0007669"/>
    <property type="project" value="InterPro"/>
</dbReference>
<feature type="transmembrane region" description="Helical" evidence="7">
    <location>
        <begin position="338"/>
        <end position="360"/>
    </location>
</feature>
<feature type="transmembrane region" description="Helical" evidence="7">
    <location>
        <begin position="427"/>
        <end position="449"/>
    </location>
</feature>
<evidence type="ECO:0000313" key="11">
    <source>
        <dbReference type="EMBL" id="KAJ4947031.1"/>
    </source>
</evidence>
<dbReference type="PROSITE" id="PS50221">
    <property type="entry name" value="GAIN_B"/>
    <property type="match status" value="1"/>
</dbReference>
<accession>A0AAD6BKV7</accession>
<dbReference type="Gene3D" id="1.20.1070.10">
    <property type="entry name" value="Rhodopsin 7-helix transmembrane proteins"/>
    <property type="match status" value="1"/>
</dbReference>
<keyword evidence="8" id="KW-0732">Signal</keyword>